<dbReference type="CDD" id="cd01650">
    <property type="entry name" value="RT_nLTR_like"/>
    <property type="match status" value="1"/>
</dbReference>
<dbReference type="InterPro" id="IPR000477">
    <property type="entry name" value="RT_dom"/>
</dbReference>
<comment type="caution">
    <text evidence="2">The sequence shown here is derived from an EMBL/GenBank/DDBJ whole genome shotgun (WGS) entry which is preliminary data.</text>
</comment>
<dbReference type="InterPro" id="IPR043502">
    <property type="entry name" value="DNA/RNA_pol_sf"/>
</dbReference>
<organism evidence="2 3">
    <name type="scientific">Austropuccinia psidii MF-1</name>
    <dbReference type="NCBI Taxonomy" id="1389203"/>
    <lineage>
        <taxon>Eukaryota</taxon>
        <taxon>Fungi</taxon>
        <taxon>Dikarya</taxon>
        <taxon>Basidiomycota</taxon>
        <taxon>Pucciniomycotina</taxon>
        <taxon>Pucciniomycetes</taxon>
        <taxon>Pucciniales</taxon>
        <taxon>Sphaerophragmiaceae</taxon>
        <taxon>Austropuccinia</taxon>
    </lineage>
</organism>
<evidence type="ECO:0000313" key="3">
    <source>
        <dbReference type="Proteomes" id="UP000765509"/>
    </source>
</evidence>
<proteinExistence type="predicted"/>
<dbReference type="PROSITE" id="PS50878">
    <property type="entry name" value="RT_POL"/>
    <property type="match status" value="1"/>
</dbReference>
<gene>
    <name evidence="2" type="ORF">O181_043552</name>
</gene>
<protein>
    <recommendedName>
        <fullName evidence="1">Reverse transcriptase domain-containing protein</fullName>
    </recommendedName>
</protein>
<dbReference type="AlphaFoldDB" id="A0A9Q3DQ18"/>
<dbReference type="OrthoDB" id="3044497at2759"/>
<accession>A0A9Q3DQ18</accession>
<name>A0A9Q3DQ18_9BASI</name>
<dbReference type="Proteomes" id="UP000765509">
    <property type="component" value="Unassembled WGS sequence"/>
</dbReference>
<evidence type="ECO:0000313" key="2">
    <source>
        <dbReference type="EMBL" id="MBW0503837.1"/>
    </source>
</evidence>
<sequence length="234" mass="26614">MHLLYLYNVCLQQGNYPSIWKETRTAIIRKAAKEDYTDPNAYRPIALLDTLGKLFKNIINKRLTHWAHQTNTIHPGHVGGRPGRSINNAFVTLTSWIHHKWREGKMVMGIFLDVKSAYPSVQKARLIHTLEKKGCPPYLSSIIDSFLSDRTTSLKLNNFVSQKFRVPNGLPQGSPLSVTLYLLYNSDLLLPNPPELNEDSISLAYINDVTHLLAITDVQQGEDMTNEVMSRSRK</sequence>
<feature type="domain" description="Reverse transcriptase" evidence="1">
    <location>
        <begin position="9"/>
        <end position="234"/>
    </location>
</feature>
<dbReference type="PANTHER" id="PTHR33481:SF1">
    <property type="entry name" value="ENDONUCLEASE_EXONUCLEASE_PHOSPHATASE DOMAIN-CONTAINING PROTEIN-RELATED"/>
    <property type="match status" value="1"/>
</dbReference>
<dbReference type="SUPFAM" id="SSF56672">
    <property type="entry name" value="DNA/RNA polymerases"/>
    <property type="match status" value="1"/>
</dbReference>
<reference evidence="2" key="1">
    <citation type="submission" date="2021-03" db="EMBL/GenBank/DDBJ databases">
        <title>Draft genome sequence of rust myrtle Austropuccinia psidii MF-1, a brazilian biotype.</title>
        <authorList>
            <person name="Quecine M.C."/>
            <person name="Pachon D.M.R."/>
            <person name="Bonatelli M.L."/>
            <person name="Correr F.H."/>
            <person name="Franceschini L.M."/>
            <person name="Leite T.F."/>
            <person name="Margarido G.R.A."/>
            <person name="Almeida C.A."/>
            <person name="Ferrarezi J.A."/>
            <person name="Labate C.A."/>
        </authorList>
    </citation>
    <scope>NUCLEOTIDE SEQUENCE</scope>
    <source>
        <strain evidence="2">MF-1</strain>
    </source>
</reference>
<dbReference type="EMBL" id="AVOT02017598">
    <property type="protein sequence ID" value="MBW0503837.1"/>
    <property type="molecule type" value="Genomic_DNA"/>
</dbReference>
<keyword evidence="3" id="KW-1185">Reference proteome</keyword>
<evidence type="ECO:0000259" key="1">
    <source>
        <dbReference type="PROSITE" id="PS50878"/>
    </source>
</evidence>
<dbReference type="Pfam" id="PF00078">
    <property type="entry name" value="RVT_1"/>
    <property type="match status" value="1"/>
</dbReference>
<dbReference type="PANTHER" id="PTHR33481">
    <property type="entry name" value="REVERSE TRANSCRIPTASE"/>
    <property type="match status" value="1"/>
</dbReference>